<dbReference type="AlphaFoldDB" id="A0AA96JAP9"/>
<gene>
    <name evidence="2" type="ORF">RN607_00940</name>
</gene>
<evidence type="ECO:0000313" key="2">
    <source>
        <dbReference type="EMBL" id="WNM27600.1"/>
    </source>
</evidence>
<protein>
    <submittedName>
        <fullName evidence="2">Uncharacterized protein</fullName>
    </submittedName>
</protein>
<feature type="transmembrane region" description="Helical" evidence="1">
    <location>
        <begin position="335"/>
        <end position="359"/>
    </location>
</feature>
<organism evidence="2">
    <name type="scientific">Demequina capsici</name>
    <dbReference type="NCBI Taxonomy" id="3075620"/>
    <lineage>
        <taxon>Bacteria</taxon>
        <taxon>Bacillati</taxon>
        <taxon>Actinomycetota</taxon>
        <taxon>Actinomycetes</taxon>
        <taxon>Micrococcales</taxon>
        <taxon>Demequinaceae</taxon>
        <taxon>Demequina</taxon>
    </lineage>
</organism>
<keyword evidence="1" id="KW-0472">Membrane</keyword>
<dbReference type="KEGG" id="dcp:RN607_00940"/>
<feature type="transmembrane region" description="Helical" evidence="1">
    <location>
        <begin position="261"/>
        <end position="280"/>
    </location>
</feature>
<name>A0AA96JAP9_9MICO</name>
<dbReference type="RefSeq" id="WP_313543720.1">
    <property type="nucleotide sequence ID" value="NZ_CP134880.1"/>
</dbReference>
<evidence type="ECO:0000256" key="1">
    <source>
        <dbReference type="SAM" id="Phobius"/>
    </source>
</evidence>
<keyword evidence="1" id="KW-0812">Transmembrane</keyword>
<sequence>MSAERAWPASLAASEGARTAQTGRWTSVLIIVAVALLTAAPAVADTLGVTSLIEHEAAWVAAGGRVLIATGPSADGASTPLDARTCEGLSGLDGVTGSFALKDTAQVATLAHLPGGRVSMYDVSSGAFDLLGIDAAADGVVIVSGGLSERTGVVDGDTVSVAVVEGSGTMGQTSAPLRVRVADTSRLGDQFDGALFTPALLTGDADTCYVETDAAHYAPVKDSLSSLLASEAGPAVVATRLLQSEFTVDYTTAFQDRPLRWLWAAAALVLSLLWAMVQWFRRSQIAIYATFSMKAFPRMLMQATEWAVLATAGGLLGWCGGIGLATLLTGDAHTAVALGSAHAALTLISTTVVVIGLGLRPAGSLLAALKDR</sequence>
<feature type="transmembrane region" description="Helical" evidence="1">
    <location>
        <begin position="306"/>
        <end position="329"/>
    </location>
</feature>
<keyword evidence="1" id="KW-1133">Transmembrane helix</keyword>
<accession>A0AA96JAP9</accession>
<proteinExistence type="predicted"/>
<dbReference type="EMBL" id="CP134880">
    <property type="protein sequence ID" value="WNM27600.1"/>
    <property type="molecule type" value="Genomic_DNA"/>
</dbReference>
<reference evidence="2" key="1">
    <citation type="submission" date="2023-09" db="EMBL/GenBank/DDBJ databases">
        <title>Demequina sp. a novel bacteria isolated from Capsicum annuum.</title>
        <authorList>
            <person name="Humaira Z."/>
            <person name="Lee J."/>
            <person name="Cho D."/>
        </authorList>
    </citation>
    <scope>NUCLEOTIDE SEQUENCE</scope>
    <source>
        <strain evidence="2">PMTSA13</strain>
    </source>
</reference>
<dbReference type="Proteomes" id="UP001303408">
    <property type="component" value="Chromosome"/>
</dbReference>